<accession>A0AAD4IQH7</accession>
<gene>
    <name evidence="3" type="ORF">C2S53_020896</name>
</gene>
<comment type="caution">
    <text evidence="3">The sequence shown here is derived from an EMBL/GenBank/DDBJ whole genome shotgun (WGS) entry which is preliminary data.</text>
</comment>
<dbReference type="EMBL" id="SDAM02029284">
    <property type="protein sequence ID" value="KAH6757363.1"/>
    <property type="molecule type" value="Genomic_DNA"/>
</dbReference>
<sequence>ERQTSKEGSSAPCLFRISSEGLPLILPHITKQIIYASPIDFKHLLKYKSIKFPDFVDPCFREKASELILGCCVVILRTEGWFSSGSGEDATPIAIGCWRGRTNISVMVNANDCQELLERVSALRADEADGDVPIPEAGAEEDVPMNPIPEAGADEDALISEG</sequence>
<organism evidence="3 4">
    <name type="scientific">Perilla frutescens var. hirtella</name>
    <name type="common">Perilla citriodora</name>
    <name type="synonym">Perilla setoyensis</name>
    <dbReference type="NCBI Taxonomy" id="608512"/>
    <lineage>
        <taxon>Eukaryota</taxon>
        <taxon>Viridiplantae</taxon>
        <taxon>Streptophyta</taxon>
        <taxon>Embryophyta</taxon>
        <taxon>Tracheophyta</taxon>
        <taxon>Spermatophyta</taxon>
        <taxon>Magnoliopsida</taxon>
        <taxon>eudicotyledons</taxon>
        <taxon>Gunneridae</taxon>
        <taxon>Pentapetalae</taxon>
        <taxon>asterids</taxon>
        <taxon>lamiids</taxon>
        <taxon>Lamiales</taxon>
        <taxon>Lamiaceae</taxon>
        <taxon>Nepetoideae</taxon>
        <taxon>Elsholtzieae</taxon>
        <taxon>Perilla</taxon>
    </lineage>
</organism>
<dbReference type="AlphaFoldDB" id="A0AAD4IQH7"/>
<evidence type="ECO:0000256" key="1">
    <source>
        <dbReference type="SAM" id="MobiDB-lite"/>
    </source>
</evidence>
<dbReference type="Pfam" id="PF25378">
    <property type="entry name" value="PUA_NSUN2"/>
    <property type="match status" value="1"/>
</dbReference>
<dbReference type="InterPro" id="IPR023267">
    <property type="entry name" value="RCMT"/>
</dbReference>
<dbReference type="PANTHER" id="PTHR22808">
    <property type="entry name" value="NCL1 YEAST -RELATED NOL1/NOP2/FMU SUN DOMAIN-CONTAINING"/>
    <property type="match status" value="1"/>
</dbReference>
<feature type="domain" description="RNA cytosine-C(5)-methyltransferase NSUN2-like PUA" evidence="2">
    <location>
        <begin position="32"/>
        <end position="120"/>
    </location>
</feature>
<dbReference type="GO" id="GO:0008173">
    <property type="term" value="F:RNA methyltransferase activity"/>
    <property type="evidence" value="ECO:0007669"/>
    <property type="project" value="InterPro"/>
</dbReference>
<reference evidence="3 4" key="1">
    <citation type="journal article" date="2021" name="Nat. Commun.">
        <title>Incipient diploidization of the medicinal plant Perilla within 10,000 years.</title>
        <authorList>
            <person name="Zhang Y."/>
            <person name="Shen Q."/>
            <person name="Leng L."/>
            <person name="Zhang D."/>
            <person name="Chen S."/>
            <person name="Shi Y."/>
            <person name="Ning Z."/>
            <person name="Chen S."/>
        </authorList>
    </citation>
    <scope>NUCLEOTIDE SEQUENCE [LARGE SCALE GENOMIC DNA]</scope>
    <source>
        <strain evidence="4">cv. PC099</strain>
    </source>
</reference>
<feature type="compositionally biased region" description="Acidic residues" evidence="1">
    <location>
        <begin position="152"/>
        <end position="162"/>
    </location>
</feature>
<name>A0AAD4IQH7_PERFH</name>
<evidence type="ECO:0000313" key="4">
    <source>
        <dbReference type="Proteomes" id="UP001190926"/>
    </source>
</evidence>
<keyword evidence="4" id="KW-1185">Reference proteome</keyword>
<feature type="region of interest" description="Disordered" evidence="1">
    <location>
        <begin position="130"/>
        <end position="162"/>
    </location>
</feature>
<dbReference type="PANTHER" id="PTHR22808:SF1">
    <property type="entry name" value="RNA CYTOSINE-C(5)-METHYLTRANSFERASE NSUN2-RELATED"/>
    <property type="match status" value="1"/>
</dbReference>
<dbReference type="GO" id="GO:0001510">
    <property type="term" value="P:RNA methylation"/>
    <property type="evidence" value="ECO:0007669"/>
    <property type="project" value="InterPro"/>
</dbReference>
<proteinExistence type="predicted"/>
<keyword evidence="3" id="KW-0808">Transferase</keyword>
<feature type="non-terminal residue" evidence="3">
    <location>
        <position position="1"/>
    </location>
</feature>
<evidence type="ECO:0000259" key="2">
    <source>
        <dbReference type="Pfam" id="PF25378"/>
    </source>
</evidence>
<dbReference type="InterPro" id="IPR057286">
    <property type="entry name" value="PUA_NSUN2"/>
</dbReference>
<protein>
    <submittedName>
        <fullName evidence="3">S-adenosyl-L-methionine-dependent methyltransferases superfamily protein</fullName>
    </submittedName>
</protein>
<evidence type="ECO:0000313" key="3">
    <source>
        <dbReference type="EMBL" id="KAH6757363.1"/>
    </source>
</evidence>
<keyword evidence="3" id="KW-0489">Methyltransferase</keyword>
<dbReference type="Proteomes" id="UP001190926">
    <property type="component" value="Unassembled WGS sequence"/>
</dbReference>